<dbReference type="AlphaFoldDB" id="A0A4Z2H6V4"/>
<name>A0A4Z2H6V4_9TELE</name>
<evidence type="ECO:0000313" key="2">
    <source>
        <dbReference type="Proteomes" id="UP000314294"/>
    </source>
</evidence>
<proteinExistence type="predicted"/>
<protein>
    <submittedName>
        <fullName evidence="1">Uncharacterized protein</fullName>
    </submittedName>
</protein>
<sequence>MKTDSGGSSPSNPLEFSMLVPICRGLQCYQLPQEENSLEVVAPKCSKSELEKTETPFVSLGPTNHHVCSSEGFGDRPSAPPRPTTGCVSFFLVGTGALQADGTGSRRYKRKYFSDPTAAYFKMEL</sequence>
<evidence type="ECO:0000313" key="1">
    <source>
        <dbReference type="EMBL" id="TNN60753.1"/>
    </source>
</evidence>
<reference evidence="1 2" key="1">
    <citation type="submission" date="2019-03" db="EMBL/GenBank/DDBJ databases">
        <title>First draft genome of Liparis tanakae, snailfish: a comprehensive survey of snailfish specific genes.</title>
        <authorList>
            <person name="Kim W."/>
            <person name="Song I."/>
            <person name="Jeong J.-H."/>
            <person name="Kim D."/>
            <person name="Kim S."/>
            <person name="Ryu S."/>
            <person name="Song J.Y."/>
            <person name="Lee S.K."/>
        </authorList>
    </citation>
    <scope>NUCLEOTIDE SEQUENCE [LARGE SCALE GENOMIC DNA]</scope>
    <source>
        <tissue evidence="1">Muscle</tissue>
    </source>
</reference>
<gene>
    <name evidence="1" type="ORF">EYF80_029097</name>
</gene>
<accession>A0A4Z2H6V4</accession>
<comment type="caution">
    <text evidence="1">The sequence shown here is derived from an EMBL/GenBank/DDBJ whole genome shotgun (WGS) entry which is preliminary data.</text>
</comment>
<organism evidence="1 2">
    <name type="scientific">Liparis tanakae</name>
    <name type="common">Tanaka's snailfish</name>
    <dbReference type="NCBI Taxonomy" id="230148"/>
    <lineage>
        <taxon>Eukaryota</taxon>
        <taxon>Metazoa</taxon>
        <taxon>Chordata</taxon>
        <taxon>Craniata</taxon>
        <taxon>Vertebrata</taxon>
        <taxon>Euteleostomi</taxon>
        <taxon>Actinopterygii</taxon>
        <taxon>Neopterygii</taxon>
        <taxon>Teleostei</taxon>
        <taxon>Neoteleostei</taxon>
        <taxon>Acanthomorphata</taxon>
        <taxon>Eupercaria</taxon>
        <taxon>Perciformes</taxon>
        <taxon>Cottioidei</taxon>
        <taxon>Cottales</taxon>
        <taxon>Liparidae</taxon>
        <taxon>Liparis</taxon>
    </lineage>
</organism>
<keyword evidence="2" id="KW-1185">Reference proteome</keyword>
<dbReference type="Proteomes" id="UP000314294">
    <property type="component" value="Unassembled WGS sequence"/>
</dbReference>
<dbReference type="EMBL" id="SRLO01000329">
    <property type="protein sequence ID" value="TNN60753.1"/>
    <property type="molecule type" value="Genomic_DNA"/>
</dbReference>